<dbReference type="HOGENOM" id="CLU_009583_2_2_6"/>
<evidence type="ECO:0000259" key="1">
    <source>
        <dbReference type="Pfam" id="PF00534"/>
    </source>
</evidence>
<dbReference type="Proteomes" id="UP000002350">
    <property type="component" value="Chromosome"/>
</dbReference>
<accession>D4ZIM5</accession>
<dbReference type="InterPro" id="IPR050194">
    <property type="entry name" value="Glycosyltransferase_grp1"/>
</dbReference>
<dbReference type="PANTHER" id="PTHR45947:SF14">
    <property type="entry name" value="SLL1723 PROTEIN"/>
    <property type="match status" value="1"/>
</dbReference>
<feature type="domain" description="Glycosyl transferase family 1" evidence="1">
    <location>
        <begin position="211"/>
        <end position="367"/>
    </location>
</feature>
<name>D4ZIM5_SHEVD</name>
<gene>
    <name evidence="2" type="ordered locus">SVI_1553</name>
</gene>
<dbReference type="Pfam" id="PF00534">
    <property type="entry name" value="Glycos_transf_1"/>
    <property type="match status" value="1"/>
</dbReference>
<keyword evidence="3" id="KW-1185">Reference proteome</keyword>
<dbReference type="OrthoDB" id="9777346at2"/>
<protein>
    <submittedName>
        <fullName evidence="2">Glycosyl transferase, group 1 family protein</fullName>
    </submittedName>
</protein>
<dbReference type="Gene3D" id="3.40.50.2000">
    <property type="entry name" value="Glycogen Phosphorylase B"/>
    <property type="match status" value="2"/>
</dbReference>
<dbReference type="STRING" id="637905.SVI_1553"/>
<dbReference type="CDD" id="cd03801">
    <property type="entry name" value="GT4_PimA-like"/>
    <property type="match status" value="1"/>
</dbReference>
<organism evidence="2 3">
    <name type="scientific">Shewanella violacea (strain JCM 10179 / CIP 106290 / LMG 19151 / DSS12)</name>
    <dbReference type="NCBI Taxonomy" id="637905"/>
    <lineage>
        <taxon>Bacteria</taxon>
        <taxon>Pseudomonadati</taxon>
        <taxon>Pseudomonadota</taxon>
        <taxon>Gammaproteobacteria</taxon>
        <taxon>Alteromonadales</taxon>
        <taxon>Shewanellaceae</taxon>
        <taxon>Shewanella</taxon>
    </lineage>
</organism>
<dbReference type="InterPro" id="IPR001296">
    <property type="entry name" value="Glyco_trans_1"/>
</dbReference>
<reference evidence="3" key="1">
    <citation type="journal article" date="2010" name="Mol. Biosyst.">
        <title>Complete genome sequence and comparative analysis of Shewanella violacea, a psychrophilic and piezophilic bacterium from deep sea floor sediments.</title>
        <authorList>
            <person name="Aono E."/>
            <person name="Baba T."/>
            <person name="Ara T."/>
            <person name="Nishi T."/>
            <person name="Nakamichi T."/>
            <person name="Inamoto E."/>
            <person name="Toyonaga H."/>
            <person name="Hasegawa M."/>
            <person name="Takai Y."/>
            <person name="Okumura Y."/>
            <person name="Baba M."/>
            <person name="Tomita M."/>
            <person name="Kato C."/>
            <person name="Oshima T."/>
            <person name="Nakasone K."/>
            <person name="Mori H."/>
        </authorList>
    </citation>
    <scope>NUCLEOTIDE SEQUENCE [LARGE SCALE GENOMIC DNA]</scope>
    <source>
        <strain evidence="3">JCM 10179 / CIP 106290 / LMG 19151 / DSS12</strain>
    </source>
</reference>
<evidence type="ECO:0000313" key="2">
    <source>
        <dbReference type="EMBL" id="BAJ01524.1"/>
    </source>
</evidence>
<dbReference type="GO" id="GO:0016757">
    <property type="term" value="F:glycosyltransferase activity"/>
    <property type="evidence" value="ECO:0007669"/>
    <property type="project" value="InterPro"/>
</dbReference>
<dbReference type="PANTHER" id="PTHR45947">
    <property type="entry name" value="SULFOQUINOVOSYL TRANSFERASE SQD2"/>
    <property type="match status" value="1"/>
</dbReference>
<dbReference type="AlphaFoldDB" id="D4ZIM5"/>
<dbReference type="eggNOG" id="COG0438">
    <property type="taxonomic scope" value="Bacteria"/>
</dbReference>
<dbReference type="SUPFAM" id="SSF53756">
    <property type="entry name" value="UDP-Glycosyltransferase/glycogen phosphorylase"/>
    <property type="match status" value="1"/>
</dbReference>
<sequence length="401" mass="45590">MTKLNILIITNFYPPYHIGGYELACRDTVEYLLNKGHQIKVLTGNRGENTHNSEHNKSYVHRELGYIDYDNPTYRQQRQVETANYQICQQYINQLSPDLIYLWNQQYISLAPSLASQHSGIAKLYEVGDFWPAAYIRPGFINALKRKLKSWLPGLIGGQFDFGPCIACSHWFGKAIQEQLDARDVQVIHNGTKLNSELGAELISPKKPLTSFLFCGRLCQIKGIEQCLQAFFLLLAKMPNRHLSLTCIGPIDPEYKQFMIQEIHRLHLNKQVQILAPTDDMHSVYQQHHVLLMPTLMPEPFGLVIIEAMANGLAVIASDRYGPAEIINQQKLGILINPYDPQAIANAMAQLIEDPARYDEITQAGYHHVDAHFRLESVKARVEQALLHTVKEHALCLAPNK</sequence>
<dbReference type="EMBL" id="AP011177">
    <property type="protein sequence ID" value="BAJ01524.1"/>
    <property type="molecule type" value="Genomic_DNA"/>
</dbReference>
<dbReference type="KEGG" id="svo:SVI_1553"/>
<dbReference type="CAZy" id="GT4">
    <property type="family name" value="Glycosyltransferase Family 4"/>
</dbReference>
<proteinExistence type="predicted"/>
<evidence type="ECO:0000313" key="3">
    <source>
        <dbReference type="Proteomes" id="UP000002350"/>
    </source>
</evidence>
<keyword evidence="2" id="KW-0808">Transferase</keyword>